<organism evidence="3 4">
    <name type="scientific">Emericella nidulans (strain FGSC A4 / ATCC 38163 / CBS 112.46 / NRRL 194 / M139)</name>
    <name type="common">Aspergillus nidulans</name>
    <dbReference type="NCBI Taxonomy" id="227321"/>
    <lineage>
        <taxon>Eukaryota</taxon>
        <taxon>Fungi</taxon>
        <taxon>Dikarya</taxon>
        <taxon>Ascomycota</taxon>
        <taxon>Pezizomycotina</taxon>
        <taxon>Eurotiomycetes</taxon>
        <taxon>Eurotiomycetidae</taxon>
        <taxon>Eurotiales</taxon>
        <taxon>Aspergillaceae</taxon>
        <taxon>Aspergillus</taxon>
        <taxon>Aspergillus subgen. Nidulantes</taxon>
    </lineage>
</organism>
<dbReference type="HOGENOM" id="CLU_068510_1_1_1"/>
<feature type="compositionally biased region" description="Polar residues" evidence="2">
    <location>
        <begin position="144"/>
        <end position="166"/>
    </location>
</feature>
<dbReference type="EMBL" id="BN001306">
    <property type="protein sequence ID" value="CBF84108.1"/>
    <property type="molecule type" value="Genomic_DNA"/>
</dbReference>
<keyword evidence="1" id="KW-0676">Redox-active center</keyword>
<evidence type="ECO:0000313" key="3">
    <source>
        <dbReference type="EMBL" id="CBF84108.1"/>
    </source>
</evidence>
<dbReference type="AlphaFoldDB" id="C8VJY4"/>
<dbReference type="InterPro" id="IPR036249">
    <property type="entry name" value="Thioredoxin-like_sf"/>
</dbReference>
<name>C8VJY4_EMENI</name>
<protein>
    <submittedName>
        <fullName evidence="3">Selenoprotein domain protein (AFU_orthologue AFUA_1G05220)</fullName>
    </submittedName>
</protein>
<reference evidence="4" key="2">
    <citation type="journal article" date="2009" name="Fungal Genet. Biol.">
        <title>The 2008 update of the Aspergillus nidulans genome annotation: a community effort.</title>
        <authorList>
            <person name="Wortman J.R."/>
            <person name="Gilsenan J.M."/>
            <person name="Joardar V."/>
            <person name="Deegan J."/>
            <person name="Clutterbuck J."/>
            <person name="Andersen M.R."/>
            <person name="Archer D."/>
            <person name="Bencina M."/>
            <person name="Braus G."/>
            <person name="Coutinho P."/>
            <person name="von Dohren H."/>
            <person name="Doonan J."/>
            <person name="Driessen A.J."/>
            <person name="Durek P."/>
            <person name="Espeso E."/>
            <person name="Fekete E."/>
            <person name="Flipphi M."/>
            <person name="Estrada C.G."/>
            <person name="Geysens S."/>
            <person name="Goldman G."/>
            <person name="de Groot P.W."/>
            <person name="Hansen K."/>
            <person name="Harris S.D."/>
            <person name="Heinekamp T."/>
            <person name="Helmstaedt K."/>
            <person name="Henrissat B."/>
            <person name="Hofmann G."/>
            <person name="Homan T."/>
            <person name="Horio T."/>
            <person name="Horiuchi H."/>
            <person name="James S."/>
            <person name="Jones M."/>
            <person name="Karaffa L."/>
            <person name="Karanyi Z."/>
            <person name="Kato M."/>
            <person name="Keller N."/>
            <person name="Kelly D.E."/>
            <person name="Kiel J.A."/>
            <person name="Kim J.M."/>
            <person name="van der Klei I.J."/>
            <person name="Klis F.M."/>
            <person name="Kovalchuk A."/>
            <person name="Krasevec N."/>
            <person name="Kubicek C.P."/>
            <person name="Liu B."/>
            <person name="Maccabe A."/>
            <person name="Meyer V."/>
            <person name="Mirabito P."/>
            <person name="Miskei M."/>
            <person name="Mos M."/>
            <person name="Mullins J."/>
            <person name="Nelson D.R."/>
            <person name="Nielsen J."/>
            <person name="Oakley B.R."/>
            <person name="Osmani S.A."/>
            <person name="Pakula T."/>
            <person name="Paszewski A."/>
            <person name="Paulsen I."/>
            <person name="Pilsyk S."/>
            <person name="Pocsi I."/>
            <person name="Punt P.J."/>
            <person name="Ram A.F."/>
            <person name="Ren Q."/>
            <person name="Robellet X."/>
            <person name="Robson G."/>
            <person name="Seiboth B."/>
            <person name="van Solingen P."/>
            <person name="Specht T."/>
            <person name="Sun J."/>
            <person name="Taheri-Talesh N."/>
            <person name="Takeshita N."/>
            <person name="Ussery D."/>
            <person name="vanKuyk P.A."/>
            <person name="Visser H."/>
            <person name="van de Vondervoort P.J."/>
            <person name="de Vries R.P."/>
            <person name="Walton J."/>
            <person name="Xiang X."/>
            <person name="Xiong Y."/>
            <person name="Zeng A.P."/>
            <person name="Brandt B.W."/>
            <person name="Cornell M.J."/>
            <person name="van den Hondel C.A."/>
            <person name="Visser J."/>
            <person name="Oliver S.G."/>
            <person name="Turner G."/>
        </authorList>
    </citation>
    <scope>GENOME REANNOTATION</scope>
    <source>
        <strain evidence="4">FGSC A4 / ATCC 38163 / CBS 112.46 / NRRL 194 / M139</strain>
    </source>
</reference>
<dbReference type="InParanoid" id="C8VJY4"/>
<dbReference type="PANTHER" id="PTHR36417:SF2">
    <property type="entry name" value="SELENOPROTEIN DOMAIN PROTEIN (AFU_ORTHOLOGUE AFUA_1G05220)"/>
    <property type="match status" value="1"/>
</dbReference>
<dbReference type="Pfam" id="PF10262">
    <property type="entry name" value="Rdx"/>
    <property type="match status" value="1"/>
</dbReference>
<dbReference type="GeneID" id="2873728"/>
<dbReference type="Gene3D" id="3.40.30.10">
    <property type="entry name" value="Glutaredoxin"/>
    <property type="match status" value="1"/>
</dbReference>
<dbReference type="NCBIfam" id="TIGR02174">
    <property type="entry name" value="CXXU_selWTH"/>
    <property type="match status" value="1"/>
</dbReference>
<evidence type="ECO:0000313" key="4">
    <source>
        <dbReference type="Proteomes" id="UP000000560"/>
    </source>
</evidence>
<dbReference type="RefSeq" id="XP_050468556.1">
    <property type="nucleotide sequence ID" value="XM_050612661.1"/>
</dbReference>
<keyword evidence="4" id="KW-1185">Reference proteome</keyword>
<sequence length="195" mass="21069">MTEPTAPIETNPPTQSPEAKYSKPRITIQYCTQCKWMLRAAYFAQELLSTFNTDIGEIALIPRTGGIFTVTIFPSISASTSTTSDSQSNYESESHFSKEGTILWDRKRDGGFPEVKELKSRVRNVIDPGRDLGHTDRALKKGANASSSTPATAITGTSTDATATPASLSARAKIVDETAGGAERKSDKEVCEDCL</sequence>
<dbReference type="eggNOG" id="ENOG502S6UH">
    <property type="taxonomic scope" value="Eukaryota"/>
</dbReference>
<dbReference type="Proteomes" id="UP000000560">
    <property type="component" value="Chromosome VI"/>
</dbReference>
<evidence type="ECO:0000256" key="2">
    <source>
        <dbReference type="SAM" id="MobiDB-lite"/>
    </source>
</evidence>
<dbReference type="OMA" id="HRLWDRK"/>
<dbReference type="PANTHER" id="PTHR36417">
    <property type="entry name" value="SELENOPROTEIN DOMAIN PROTEIN (AFU_ORTHOLOGUE AFUA_1G05220)"/>
    <property type="match status" value="1"/>
</dbReference>
<dbReference type="KEGG" id="ani:ANIA_02741"/>
<feature type="region of interest" description="Disordered" evidence="2">
    <location>
        <begin position="1"/>
        <end position="21"/>
    </location>
</feature>
<feature type="region of interest" description="Disordered" evidence="2">
    <location>
        <begin position="127"/>
        <end position="166"/>
    </location>
</feature>
<accession>C8VJY4</accession>
<gene>
    <name evidence="3" type="ORF">ANIA_02741</name>
</gene>
<evidence type="ECO:0000256" key="1">
    <source>
        <dbReference type="ARBA" id="ARBA00023284"/>
    </source>
</evidence>
<reference evidence="4" key="1">
    <citation type="journal article" date="2005" name="Nature">
        <title>Sequencing of Aspergillus nidulans and comparative analysis with A. fumigatus and A. oryzae.</title>
        <authorList>
            <person name="Galagan J.E."/>
            <person name="Calvo S.E."/>
            <person name="Cuomo C."/>
            <person name="Ma L.J."/>
            <person name="Wortman J.R."/>
            <person name="Batzoglou S."/>
            <person name="Lee S.I."/>
            <person name="Basturkmen M."/>
            <person name="Spevak C.C."/>
            <person name="Clutterbuck J."/>
            <person name="Kapitonov V."/>
            <person name="Jurka J."/>
            <person name="Scazzocchio C."/>
            <person name="Farman M."/>
            <person name="Butler J."/>
            <person name="Purcell S."/>
            <person name="Harris S."/>
            <person name="Braus G.H."/>
            <person name="Draht O."/>
            <person name="Busch S."/>
            <person name="D'Enfert C."/>
            <person name="Bouchier C."/>
            <person name="Goldman G.H."/>
            <person name="Bell-Pedersen D."/>
            <person name="Griffiths-Jones S."/>
            <person name="Doonan J.H."/>
            <person name="Yu J."/>
            <person name="Vienken K."/>
            <person name="Pain A."/>
            <person name="Freitag M."/>
            <person name="Selker E.U."/>
            <person name="Archer D.B."/>
            <person name="Penalva M.A."/>
            <person name="Oakley B.R."/>
            <person name="Momany M."/>
            <person name="Tanaka T."/>
            <person name="Kumagai T."/>
            <person name="Asai K."/>
            <person name="Machida M."/>
            <person name="Nierman W.C."/>
            <person name="Denning D.W."/>
            <person name="Caddick M."/>
            <person name="Hynes M."/>
            <person name="Paoletti M."/>
            <person name="Fischer R."/>
            <person name="Miller B."/>
            <person name="Dyer P."/>
            <person name="Sachs M.S."/>
            <person name="Osmani S.A."/>
            <person name="Birren B.W."/>
        </authorList>
    </citation>
    <scope>NUCLEOTIDE SEQUENCE [LARGE SCALE GENOMIC DNA]</scope>
    <source>
        <strain evidence="4">FGSC A4 / ATCC 38163 / CBS 112.46 / NRRL 194 / M139</strain>
    </source>
</reference>
<dbReference type="SUPFAM" id="SSF52833">
    <property type="entry name" value="Thioredoxin-like"/>
    <property type="match status" value="1"/>
</dbReference>
<dbReference type="VEuPathDB" id="FungiDB:AN2741"/>
<dbReference type="OrthoDB" id="60822at2759"/>
<feature type="compositionally biased region" description="Basic and acidic residues" evidence="2">
    <location>
        <begin position="128"/>
        <end position="139"/>
    </location>
</feature>
<proteinExistence type="predicted"/>
<dbReference type="InterPro" id="IPR011893">
    <property type="entry name" value="Selenoprotein_Rdx-typ"/>
</dbReference>